<name>G0JLH9_9PROT</name>
<gene>
    <name evidence="2" type="ORF">Acife_1905</name>
</gene>
<dbReference type="KEGG" id="afi:Acife_1905"/>
<protein>
    <submittedName>
        <fullName evidence="2">Uncharacterized protein</fullName>
    </submittedName>
</protein>
<dbReference type="EMBL" id="CP002985">
    <property type="protein sequence ID" value="AEM48028.1"/>
    <property type="molecule type" value="Genomic_DNA"/>
</dbReference>
<sequence length="160" mass="17420">MWYAPLYQDSPNPSAIVQAIPAPVAPVGVLPAGWRWRRTAATGETLSPQVPPVHERPPVPKMPSRGQVIHVNSALGRTISLPSAYRYSASKAVRYVANQIGWRFIQQKGSVPMALVQIGMPWAPKTATALSLLKRMAEKDPGLTITVNIGQKTITYQATI</sequence>
<organism evidence="2 3">
    <name type="scientific">Acidithiobacillus ferrivorans SS3</name>
    <dbReference type="NCBI Taxonomy" id="743299"/>
    <lineage>
        <taxon>Bacteria</taxon>
        <taxon>Pseudomonadati</taxon>
        <taxon>Pseudomonadota</taxon>
        <taxon>Acidithiobacillia</taxon>
        <taxon>Acidithiobacillales</taxon>
        <taxon>Acidithiobacillaceae</taxon>
        <taxon>Acidithiobacillus</taxon>
    </lineage>
</organism>
<evidence type="ECO:0000313" key="3">
    <source>
        <dbReference type="Proteomes" id="UP000009220"/>
    </source>
</evidence>
<dbReference type="AlphaFoldDB" id="G0JLH9"/>
<feature type="region of interest" description="Disordered" evidence="1">
    <location>
        <begin position="43"/>
        <end position="64"/>
    </location>
</feature>
<dbReference type="STRING" id="743299.Acife_1905"/>
<proteinExistence type="predicted"/>
<dbReference type="Proteomes" id="UP000009220">
    <property type="component" value="Chromosome"/>
</dbReference>
<dbReference type="HOGENOM" id="CLU_1648443_0_0_6"/>
<reference evidence="2 3" key="1">
    <citation type="journal article" date="2011" name="J. Bacteriol.">
        <title>Draft genome of the psychrotolerant acidophile Acidithiobacillus ferrivorans SS3.</title>
        <authorList>
            <person name="Liljeqvist M."/>
            <person name="Valdes J."/>
            <person name="Holmes D.S."/>
            <person name="Dopson M."/>
        </authorList>
    </citation>
    <scope>NUCLEOTIDE SEQUENCE [LARGE SCALE GENOMIC DNA]</scope>
    <source>
        <strain evidence="2 3">SS3</strain>
    </source>
</reference>
<evidence type="ECO:0000256" key="1">
    <source>
        <dbReference type="SAM" id="MobiDB-lite"/>
    </source>
</evidence>
<evidence type="ECO:0000313" key="2">
    <source>
        <dbReference type="EMBL" id="AEM48028.1"/>
    </source>
</evidence>
<accession>G0JLH9</accession>